<dbReference type="PANTHER" id="PTHR43095:SF5">
    <property type="entry name" value="XYLULOSE KINASE"/>
    <property type="match status" value="1"/>
</dbReference>
<dbReference type="EMBL" id="MPJD01000025">
    <property type="protein sequence ID" value="OKA20910.1"/>
    <property type="molecule type" value="Genomic_DNA"/>
</dbReference>
<dbReference type="GO" id="GO:0016301">
    <property type="term" value="F:kinase activity"/>
    <property type="evidence" value="ECO:0007669"/>
    <property type="project" value="UniProtKB-KW"/>
</dbReference>
<dbReference type="InterPro" id="IPR018484">
    <property type="entry name" value="FGGY_N"/>
</dbReference>
<evidence type="ECO:0000256" key="4">
    <source>
        <dbReference type="RuleBase" id="RU003733"/>
    </source>
</evidence>
<dbReference type="SUPFAM" id="SSF53067">
    <property type="entry name" value="Actin-like ATPase domain"/>
    <property type="match status" value="2"/>
</dbReference>
<dbReference type="InterPro" id="IPR050406">
    <property type="entry name" value="FGGY_Carb_Kinase"/>
</dbReference>
<dbReference type="Proteomes" id="UP000185990">
    <property type="component" value="Unassembled WGS sequence"/>
</dbReference>
<protein>
    <submittedName>
        <fullName evidence="7">Pentose kinase</fullName>
    </submittedName>
</protein>
<dbReference type="InterPro" id="IPR018485">
    <property type="entry name" value="FGGY_C"/>
</dbReference>
<dbReference type="Pfam" id="PF02782">
    <property type="entry name" value="FGGY_C"/>
    <property type="match status" value="1"/>
</dbReference>
<comment type="caution">
    <text evidence="7">The sequence shown here is derived from an EMBL/GenBank/DDBJ whole genome shotgun (WGS) entry which is preliminary data.</text>
</comment>
<reference evidence="7 8" key="1">
    <citation type="submission" date="2016-11" db="EMBL/GenBank/DDBJ databases">
        <title>Draft genome of Pseudomonas versuta A4R1.12.</title>
        <authorList>
            <person name="See-Too W.-S."/>
        </authorList>
    </citation>
    <scope>NUCLEOTIDE SEQUENCE [LARGE SCALE GENOMIC DNA]</scope>
    <source>
        <strain evidence="7 8">A4R1.12</strain>
    </source>
</reference>
<dbReference type="CDD" id="cd07808">
    <property type="entry name" value="ASKHA_NBD_FGGY_EcXK-like"/>
    <property type="match status" value="1"/>
</dbReference>
<evidence type="ECO:0000259" key="5">
    <source>
        <dbReference type="Pfam" id="PF00370"/>
    </source>
</evidence>
<evidence type="ECO:0000256" key="3">
    <source>
        <dbReference type="ARBA" id="ARBA00022777"/>
    </source>
</evidence>
<feature type="domain" description="Carbohydrate kinase FGGY N-terminal" evidence="5">
    <location>
        <begin position="5"/>
        <end position="250"/>
    </location>
</feature>
<dbReference type="InterPro" id="IPR000577">
    <property type="entry name" value="Carb_kinase_FGGY"/>
</dbReference>
<dbReference type="PROSITE" id="PS00445">
    <property type="entry name" value="FGGY_KINASES_2"/>
    <property type="match status" value="1"/>
</dbReference>
<dbReference type="InterPro" id="IPR043129">
    <property type="entry name" value="ATPase_NBD"/>
</dbReference>
<name>A0A853ZNI3_9PSED</name>
<accession>A0A853ZNI3</accession>
<dbReference type="GO" id="GO:0016773">
    <property type="term" value="F:phosphotransferase activity, alcohol group as acceptor"/>
    <property type="evidence" value="ECO:0007669"/>
    <property type="project" value="InterPro"/>
</dbReference>
<evidence type="ECO:0000256" key="1">
    <source>
        <dbReference type="ARBA" id="ARBA00009156"/>
    </source>
</evidence>
<organism evidence="7 8">
    <name type="scientific">Pseudomonas versuta</name>
    <dbReference type="NCBI Taxonomy" id="1788301"/>
    <lineage>
        <taxon>Bacteria</taxon>
        <taxon>Pseudomonadati</taxon>
        <taxon>Pseudomonadota</taxon>
        <taxon>Gammaproteobacteria</taxon>
        <taxon>Pseudomonadales</taxon>
        <taxon>Pseudomonadaceae</taxon>
        <taxon>Pseudomonas</taxon>
    </lineage>
</organism>
<keyword evidence="2 4" id="KW-0808">Transferase</keyword>
<evidence type="ECO:0000313" key="8">
    <source>
        <dbReference type="Proteomes" id="UP000185990"/>
    </source>
</evidence>
<dbReference type="InterPro" id="IPR018483">
    <property type="entry name" value="Carb_kinase_FGGY_CS"/>
</dbReference>
<sequence>MSQDLYLSIDVGTGSVRAALVDTRGTILAIVSREHEQIVQQYGWAEQRPEDWWAGVIHAIRGLLDAHPYARERIAAICACGQMHGTVLIDANGQLTSPSVLLWNDKRTASLVQAFEKNNRPEDYLSRSGNPPTPAWPAFKLQWLRDNEPDAFARTAAVMMPKDYINYRLTGEIAQDWTEASCSFLMDPQTRDWSPQMLDRLGIRAQILPKIRSPQEILGSINAVAAQETGLAVGTPVLVGGGDYPVSLLGSGVCRPGLGSDVTGTSCIITTVARQPLLDPEISNVACVSDWGPFVLLESGGDAMRWARRAFHENSLSYADISNRAAQAPAGSNGLLFAPYLSGERLGDHRNARAQFFGIAANHGLAHLHRAVLEGVAFAAARHIDIMQTATGQPLQRVVASGGGAKSALWLKVKASIYGIPIAVPEEAECGVIGCAALAAAAVGHFSTPEDAAEHFVRYADDVLPDPEWVEVYQRMQPIFNRLYLHSQQMYDDLDRLAL</sequence>
<dbReference type="AlphaFoldDB" id="A0A853ZNI3"/>
<comment type="similarity">
    <text evidence="1 4">Belongs to the FGGY kinase family.</text>
</comment>
<dbReference type="GO" id="GO:0005975">
    <property type="term" value="P:carbohydrate metabolic process"/>
    <property type="evidence" value="ECO:0007669"/>
    <property type="project" value="InterPro"/>
</dbReference>
<dbReference type="PIRSF" id="PIRSF000538">
    <property type="entry name" value="GlpK"/>
    <property type="match status" value="1"/>
</dbReference>
<evidence type="ECO:0000259" key="6">
    <source>
        <dbReference type="Pfam" id="PF02782"/>
    </source>
</evidence>
<keyword evidence="3 4" id="KW-0418">Kinase</keyword>
<dbReference type="Pfam" id="PF00370">
    <property type="entry name" value="FGGY_N"/>
    <property type="match status" value="1"/>
</dbReference>
<evidence type="ECO:0000313" key="7">
    <source>
        <dbReference type="EMBL" id="OKA20910.1"/>
    </source>
</evidence>
<feature type="domain" description="Carbohydrate kinase FGGY C-terminal" evidence="6">
    <location>
        <begin position="262"/>
        <end position="442"/>
    </location>
</feature>
<evidence type="ECO:0000256" key="2">
    <source>
        <dbReference type="ARBA" id="ARBA00022679"/>
    </source>
</evidence>
<dbReference type="RefSeq" id="WP_073510049.1">
    <property type="nucleotide sequence ID" value="NZ_MPJD01000025.1"/>
</dbReference>
<gene>
    <name evidence="7" type="ORF">BOH74_16360</name>
</gene>
<dbReference type="PANTHER" id="PTHR43095">
    <property type="entry name" value="SUGAR KINASE"/>
    <property type="match status" value="1"/>
</dbReference>
<dbReference type="Gene3D" id="3.30.420.40">
    <property type="match status" value="2"/>
</dbReference>
<proteinExistence type="inferred from homology"/>